<comment type="cofactor">
    <cofactor evidence="1">
        <name>Mn(2+)</name>
        <dbReference type="ChEBI" id="CHEBI:29035"/>
    </cofactor>
    <text evidence="1">The Mn(2+) ion enhances activity.</text>
</comment>
<accession>A0A7G6X3L1</accession>
<dbReference type="KEGG" id="kqi:F1D05_26575"/>
<protein>
    <submittedName>
        <fullName evidence="3">Amidohydrolase</fullName>
    </submittedName>
</protein>
<dbReference type="InterPro" id="IPR036264">
    <property type="entry name" value="Bact_exopeptidase_dim_dom"/>
</dbReference>
<proteinExistence type="predicted"/>
<dbReference type="InterPro" id="IPR011650">
    <property type="entry name" value="Peptidase_M20_dimer"/>
</dbReference>
<evidence type="ECO:0000259" key="2">
    <source>
        <dbReference type="Pfam" id="PF07687"/>
    </source>
</evidence>
<keyword evidence="4" id="KW-1185">Reference proteome</keyword>
<dbReference type="GO" id="GO:0046872">
    <property type="term" value="F:metal ion binding"/>
    <property type="evidence" value="ECO:0007669"/>
    <property type="project" value="UniProtKB-KW"/>
</dbReference>
<feature type="binding site" evidence="1">
    <location>
        <position position="171"/>
    </location>
    <ligand>
        <name>Mn(2+)</name>
        <dbReference type="ChEBI" id="CHEBI:29035"/>
        <label>2</label>
    </ligand>
</feature>
<dbReference type="Pfam" id="PF01546">
    <property type="entry name" value="Peptidase_M20"/>
    <property type="match status" value="1"/>
</dbReference>
<feature type="binding site" evidence="1">
    <location>
        <position position="146"/>
    </location>
    <ligand>
        <name>Mn(2+)</name>
        <dbReference type="ChEBI" id="CHEBI:29035"/>
        <label>2</label>
    </ligand>
</feature>
<reference evidence="4" key="1">
    <citation type="submission" date="2019-09" db="EMBL/GenBank/DDBJ databases">
        <title>Antimicrobial potential of Antarctic Bacteria.</title>
        <authorList>
            <person name="Benaud N."/>
            <person name="Edwards R.J."/>
            <person name="Ferrari B.C."/>
        </authorList>
    </citation>
    <scope>NUCLEOTIDE SEQUENCE [LARGE SCALE GENOMIC DNA]</scope>
    <source>
        <strain evidence="4">SPB151</strain>
    </source>
</reference>
<evidence type="ECO:0000313" key="3">
    <source>
        <dbReference type="EMBL" id="QNE20826.1"/>
    </source>
</evidence>
<reference evidence="3 4" key="2">
    <citation type="journal article" date="2020" name="Microbiol. Resour. Announc.">
        <title>Antarctic desert soil bacteria exhibit high novel natural product potential, evaluated through long-read genome sequencing and comparative genomics.</title>
        <authorList>
            <person name="Benaud N."/>
            <person name="Edwards R.J."/>
            <person name="Amos T.G."/>
            <person name="D'Agostino P.M."/>
            <person name="Gutierrez-Chavez C."/>
            <person name="Montgomery K."/>
            <person name="Nicetic I."/>
            <person name="Ferrari B.C."/>
        </authorList>
    </citation>
    <scope>NUCLEOTIDE SEQUENCE [LARGE SCALE GENOMIC DNA]</scope>
    <source>
        <strain evidence="3 4">SPB151</strain>
    </source>
</reference>
<feature type="binding site" evidence="1">
    <location>
        <position position="110"/>
    </location>
    <ligand>
        <name>Mn(2+)</name>
        <dbReference type="ChEBI" id="CHEBI:29035"/>
        <label>2</label>
    </ligand>
</feature>
<evidence type="ECO:0000313" key="4">
    <source>
        <dbReference type="Proteomes" id="UP000515563"/>
    </source>
</evidence>
<sequence length="397" mass="41485">MTTSLELLLADSKTRVDEVRDAAIALRRDLHAHPELGWNEVRTTEVLRQRLTEAGLSPRVLPTGTGLICDIGSGDTCVALRADIDALPVPDAVQTPHRSTVDGVAHACGHDVHTAALLGAALVLAGMARDGLLDRRVRVIFQPAEEVMPGGALGVIAAGGLDGVRRIYGLHCDPRLQVGQIGLRVGALTAAADRILVRLTGPGGHTSRPHLTADLVYALATLVTELPAALSRRVDPRAGMSLVWGRITSGSAANAIPARGEAEGTLRCLDANAWRLAEELIPALATQLASPYGVEVDTEVTHGVPPVMNDPGAIEVFRTAVEQTLGSAAVAPTDQSLGGEDYAWYLEHVPGAMVRLGVRPAGTDTDTAADLHTPGFNPSEDAITIGTSVLVATALLD</sequence>
<feature type="domain" description="Peptidase M20 dimerisation" evidence="2">
    <location>
        <begin position="197"/>
        <end position="287"/>
    </location>
</feature>
<dbReference type="EMBL" id="CP043661">
    <property type="protein sequence ID" value="QNE20826.1"/>
    <property type="molecule type" value="Genomic_DNA"/>
</dbReference>
<dbReference type="Proteomes" id="UP000515563">
    <property type="component" value="Chromosome"/>
</dbReference>
<dbReference type="PANTHER" id="PTHR11014:SF63">
    <property type="entry name" value="METALLOPEPTIDASE, PUTATIVE (AFU_ORTHOLOGUE AFUA_6G09600)-RELATED"/>
    <property type="match status" value="1"/>
</dbReference>
<dbReference type="Gene3D" id="3.40.630.10">
    <property type="entry name" value="Zn peptidases"/>
    <property type="match status" value="1"/>
</dbReference>
<dbReference type="NCBIfam" id="TIGR01891">
    <property type="entry name" value="amidohydrolases"/>
    <property type="match status" value="1"/>
</dbReference>
<name>A0A7G6X3L1_9ACTN</name>
<evidence type="ECO:0000256" key="1">
    <source>
        <dbReference type="PIRSR" id="PIRSR005962-1"/>
    </source>
</evidence>
<dbReference type="Pfam" id="PF07687">
    <property type="entry name" value="M20_dimer"/>
    <property type="match status" value="1"/>
</dbReference>
<dbReference type="InterPro" id="IPR002933">
    <property type="entry name" value="Peptidase_M20"/>
</dbReference>
<keyword evidence="3" id="KW-0378">Hydrolase</keyword>
<dbReference type="SUPFAM" id="SSF55031">
    <property type="entry name" value="Bacterial exopeptidase dimerisation domain"/>
    <property type="match status" value="1"/>
</dbReference>
<keyword evidence="1" id="KW-0464">Manganese</keyword>
<dbReference type="InterPro" id="IPR017439">
    <property type="entry name" value="Amidohydrolase"/>
</dbReference>
<feature type="binding site" evidence="1">
    <location>
        <position position="108"/>
    </location>
    <ligand>
        <name>Mn(2+)</name>
        <dbReference type="ChEBI" id="CHEBI:29035"/>
        <label>2</label>
    </ligand>
</feature>
<gene>
    <name evidence="3" type="ORF">F1D05_26575</name>
</gene>
<dbReference type="AlphaFoldDB" id="A0A7G6X3L1"/>
<dbReference type="GO" id="GO:0016787">
    <property type="term" value="F:hydrolase activity"/>
    <property type="evidence" value="ECO:0007669"/>
    <property type="project" value="UniProtKB-KW"/>
</dbReference>
<feature type="binding site" evidence="1">
    <location>
        <position position="372"/>
    </location>
    <ligand>
        <name>Mn(2+)</name>
        <dbReference type="ChEBI" id="CHEBI:29035"/>
        <label>2</label>
    </ligand>
</feature>
<dbReference type="SUPFAM" id="SSF53187">
    <property type="entry name" value="Zn-dependent exopeptidases"/>
    <property type="match status" value="1"/>
</dbReference>
<dbReference type="Gene3D" id="3.30.70.360">
    <property type="match status" value="1"/>
</dbReference>
<dbReference type="PIRSF" id="PIRSF005962">
    <property type="entry name" value="Pept_M20D_amidohydro"/>
    <property type="match status" value="1"/>
</dbReference>
<keyword evidence="1" id="KW-0479">Metal-binding</keyword>
<dbReference type="PANTHER" id="PTHR11014">
    <property type="entry name" value="PEPTIDASE M20 FAMILY MEMBER"/>
    <property type="match status" value="1"/>
</dbReference>
<organism evidence="3 4">
    <name type="scientific">Kribbella qitaiheensis</name>
    <dbReference type="NCBI Taxonomy" id="1544730"/>
    <lineage>
        <taxon>Bacteria</taxon>
        <taxon>Bacillati</taxon>
        <taxon>Actinomycetota</taxon>
        <taxon>Actinomycetes</taxon>
        <taxon>Propionibacteriales</taxon>
        <taxon>Kribbellaceae</taxon>
        <taxon>Kribbella</taxon>
    </lineage>
</organism>
<dbReference type="RefSeq" id="WP_185443226.1">
    <property type="nucleotide sequence ID" value="NZ_CP043661.1"/>
</dbReference>